<gene>
    <name evidence="1" type="ORF">M378DRAFT_169120</name>
</gene>
<dbReference type="AlphaFoldDB" id="A0A0C2SZN5"/>
<dbReference type="Proteomes" id="UP000054549">
    <property type="component" value="Unassembled WGS sequence"/>
</dbReference>
<dbReference type="EMBL" id="KN818313">
    <property type="protein sequence ID" value="KIL59604.1"/>
    <property type="molecule type" value="Genomic_DNA"/>
</dbReference>
<dbReference type="InParanoid" id="A0A0C2SZN5"/>
<evidence type="ECO:0000313" key="1">
    <source>
        <dbReference type="EMBL" id="KIL59604.1"/>
    </source>
</evidence>
<accession>A0A0C2SZN5</accession>
<reference evidence="1 2" key="1">
    <citation type="submission" date="2014-04" db="EMBL/GenBank/DDBJ databases">
        <title>Evolutionary Origins and Diversification of the Mycorrhizal Mutualists.</title>
        <authorList>
            <consortium name="DOE Joint Genome Institute"/>
            <consortium name="Mycorrhizal Genomics Consortium"/>
            <person name="Kohler A."/>
            <person name="Kuo A."/>
            <person name="Nagy L.G."/>
            <person name="Floudas D."/>
            <person name="Copeland A."/>
            <person name="Barry K.W."/>
            <person name="Cichocki N."/>
            <person name="Veneault-Fourrey C."/>
            <person name="LaButti K."/>
            <person name="Lindquist E.A."/>
            <person name="Lipzen A."/>
            <person name="Lundell T."/>
            <person name="Morin E."/>
            <person name="Murat C."/>
            <person name="Riley R."/>
            <person name="Ohm R."/>
            <person name="Sun H."/>
            <person name="Tunlid A."/>
            <person name="Henrissat B."/>
            <person name="Grigoriev I.V."/>
            <person name="Hibbett D.S."/>
            <person name="Martin F."/>
        </authorList>
    </citation>
    <scope>NUCLEOTIDE SEQUENCE [LARGE SCALE GENOMIC DNA]</scope>
    <source>
        <strain evidence="1 2">Koide BX008</strain>
    </source>
</reference>
<dbReference type="OrthoDB" id="1844152at2759"/>
<proteinExistence type="predicted"/>
<sequence>MTLSPLEAARDSVHANLTIGPEPFDDPFNIEGPFTRNIGAKFADVQDEIAAAFEDYIPIK</sequence>
<dbReference type="HOGENOM" id="CLU_2941277_0_0_1"/>
<protein>
    <submittedName>
        <fullName evidence="1">Uncharacterized protein</fullName>
    </submittedName>
</protein>
<evidence type="ECO:0000313" key="2">
    <source>
        <dbReference type="Proteomes" id="UP000054549"/>
    </source>
</evidence>
<name>A0A0C2SZN5_AMAMK</name>
<keyword evidence="2" id="KW-1185">Reference proteome</keyword>
<organism evidence="1 2">
    <name type="scientific">Amanita muscaria (strain Koide BX008)</name>
    <dbReference type="NCBI Taxonomy" id="946122"/>
    <lineage>
        <taxon>Eukaryota</taxon>
        <taxon>Fungi</taxon>
        <taxon>Dikarya</taxon>
        <taxon>Basidiomycota</taxon>
        <taxon>Agaricomycotina</taxon>
        <taxon>Agaricomycetes</taxon>
        <taxon>Agaricomycetidae</taxon>
        <taxon>Agaricales</taxon>
        <taxon>Pluteineae</taxon>
        <taxon>Amanitaceae</taxon>
        <taxon>Amanita</taxon>
    </lineage>
</organism>